<dbReference type="PANTHER" id="PTHR47272">
    <property type="entry name" value="DDE_TNP_1_7 DOMAIN-CONTAINING PROTEIN"/>
    <property type="match status" value="1"/>
</dbReference>
<feature type="compositionally biased region" description="Polar residues" evidence="1">
    <location>
        <begin position="195"/>
        <end position="204"/>
    </location>
</feature>
<gene>
    <name evidence="2" type="primary">PGBD2</name>
    <name evidence="2" type="ORF">T12_14793</name>
</gene>
<feature type="region of interest" description="Disordered" evidence="1">
    <location>
        <begin position="178"/>
        <end position="205"/>
    </location>
</feature>
<reference evidence="2 3" key="1">
    <citation type="submission" date="2015-01" db="EMBL/GenBank/DDBJ databases">
        <title>Evolution of Trichinella species and genotypes.</title>
        <authorList>
            <person name="Korhonen P.K."/>
            <person name="Edoardo P."/>
            <person name="Giuseppe L.R."/>
            <person name="Gasser R.B."/>
        </authorList>
    </citation>
    <scope>NUCLEOTIDE SEQUENCE [LARGE SCALE GENOMIC DNA]</scope>
    <source>
        <strain evidence="2">ISS2496</strain>
    </source>
</reference>
<organism evidence="2 3">
    <name type="scientific">Trichinella patagoniensis</name>
    <dbReference type="NCBI Taxonomy" id="990121"/>
    <lineage>
        <taxon>Eukaryota</taxon>
        <taxon>Metazoa</taxon>
        <taxon>Ecdysozoa</taxon>
        <taxon>Nematoda</taxon>
        <taxon>Enoplea</taxon>
        <taxon>Dorylaimia</taxon>
        <taxon>Trichinellida</taxon>
        <taxon>Trichinellidae</taxon>
        <taxon>Trichinella</taxon>
    </lineage>
</organism>
<evidence type="ECO:0000313" key="3">
    <source>
        <dbReference type="Proteomes" id="UP000054783"/>
    </source>
</evidence>
<protein>
    <submittedName>
        <fullName evidence="2">PiggyBac transposable element-derived protein 2</fullName>
    </submittedName>
</protein>
<proteinExistence type="predicted"/>
<feature type="compositionally biased region" description="Basic and acidic residues" evidence="1">
    <location>
        <begin position="180"/>
        <end position="192"/>
    </location>
</feature>
<dbReference type="STRING" id="990121.A0A0V0ZCE5"/>
<accession>A0A0V0ZCE5</accession>
<comment type="caution">
    <text evidence="2">The sequence shown here is derived from an EMBL/GenBank/DDBJ whole genome shotgun (WGS) entry which is preliminary data.</text>
</comment>
<dbReference type="EMBL" id="JYDQ01000238">
    <property type="protein sequence ID" value="KRY10245.1"/>
    <property type="molecule type" value="Genomic_DNA"/>
</dbReference>
<dbReference type="AlphaFoldDB" id="A0A0V0ZCE5"/>
<dbReference type="Proteomes" id="UP000054783">
    <property type="component" value="Unassembled WGS sequence"/>
</dbReference>
<evidence type="ECO:0000256" key="1">
    <source>
        <dbReference type="SAM" id="MobiDB-lite"/>
    </source>
</evidence>
<evidence type="ECO:0000313" key="2">
    <source>
        <dbReference type="EMBL" id="KRY10245.1"/>
    </source>
</evidence>
<keyword evidence="3" id="KW-1185">Reference proteome</keyword>
<sequence>MDPKVENPVGFFSVNVVIKLYETLPKDKGDGIQSVATIRSNRLRSYPVMPFNELKPRRRGASDFYRTNDNKVCVVKWFDNRELDGGIEGNDKKFIDVPCPSIVKEYKQFMGGVNLTAENGWVFFWAIHVSLTNSWLKYKDDCLQNGIATRDVMDLMEFMLSVSESSIKLEKLYIKRKRGRPEAQRTAEKEPGPSRSDTTQSDQTAHWPEMVTSKKVCRVCKRTTQLRCMKCDVHLSITTQRSRFFSCKFIYIIR</sequence>
<dbReference type="OrthoDB" id="118105at2759"/>
<name>A0A0V0ZCE5_9BILA</name>